<dbReference type="GO" id="GO:0032259">
    <property type="term" value="P:methylation"/>
    <property type="evidence" value="ECO:0007669"/>
    <property type="project" value="UniProtKB-KW"/>
</dbReference>
<feature type="domain" description="DNA methylase adenine-specific" evidence="2">
    <location>
        <begin position="2"/>
        <end position="146"/>
    </location>
</feature>
<dbReference type="Pfam" id="PF02384">
    <property type="entry name" value="N6_Mtase"/>
    <property type="match status" value="1"/>
</dbReference>
<keyword evidence="3" id="KW-0489">Methyltransferase</keyword>
<keyword evidence="4" id="KW-1185">Reference proteome</keyword>
<dbReference type="PANTHER" id="PTHR42998">
    <property type="entry name" value="TYPE I RESTRICTION ENZYME HINDVIIP M PROTEIN-RELATED"/>
    <property type="match status" value="1"/>
</dbReference>
<dbReference type="Proteomes" id="UP000770785">
    <property type="component" value="Unassembled WGS sequence"/>
</dbReference>
<dbReference type="PANTHER" id="PTHR42998:SF1">
    <property type="entry name" value="TYPE I RESTRICTION ENZYME HINDI METHYLASE SUBUNIT"/>
    <property type="match status" value="1"/>
</dbReference>
<evidence type="ECO:0000313" key="4">
    <source>
        <dbReference type="Proteomes" id="UP000770785"/>
    </source>
</evidence>
<dbReference type="GO" id="GO:0008168">
    <property type="term" value="F:methyltransferase activity"/>
    <property type="evidence" value="ECO:0007669"/>
    <property type="project" value="UniProtKB-KW"/>
</dbReference>
<name>A0ABX0X8U4_9BACT</name>
<proteinExistence type="inferred from homology"/>
<dbReference type="InterPro" id="IPR003356">
    <property type="entry name" value="DNA_methylase_A-5"/>
</dbReference>
<accession>A0ABX0X8U4</accession>
<dbReference type="Gene3D" id="3.40.50.150">
    <property type="entry name" value="Vaccinia Virus protein VP39"/>
    <property type="match status" value="1"/>
</dbReference>
<dbReference type="InterPro" id="IPR052916">
    <property type="entry name" value="Type-I_RE_MTase_Subunit"/>
</dbReference>
<sequence length="186" mass="20538">MMANGSMSSQSSGEGDIRQRLVENDAVDCMIALPGQLFYTTQIPVCCWFLAKDRSGVGHPQAVDRRGKVLFIDARQMGSMIDRTHKELTEEDIATITETYHNWRNGLEAYADVAGYCRSADLAEIAKNDFVLTPGRYVGIPEEEDDGVPFEEKMGALTRVLSEQMKAGAALDLVIAENLKVLGYEV</sequence>
<gene>
    <name evidence="3" type="ORF">GGR27_001174</name>
</gene>
<evidence type="ECO:0000259" key="2">
    <source>
        <dbReference type="Pfam" id="PF02384"/>
    </source>
</evidence>
<dbReference type="SUPFAM" id="SSF53335">
    <property type="entry name" value="S-adenosyl-L-methionine-dependent methyltransferases"/>
    <property type="match status" value="1"/>
</dbReference>
<dbReference type="EMBL" id="JAATJH010000002">
    <property type="protein sequence ID" value="NJC25675.1"/>
    <property type="molecule type" value="Genomic_DNA"/>
</dbReference>
<evidence type="ECO:0000313" key="3">
    <source>
        <dbReference type="EMBL" id="NJC25675.1"/>
    </source>
</evidence>
<reference evidence="3 4" key="1">
    <citation type="submission" date="2020-03" db="EMBL/GenBank/DDBJ databases">
        <title>Genomic Encyclopedia of Type Strains, Phase IV (KMG-IV): sequencing the most valuable type-strain genomes for metagenomic binning, comparative biology and taxonomic classification.</title>
        <authorList>
            <person name="Goeker M."/>
        </authorList>
    </citation>
    <scope>NUCLEOTIDE SEQUENCE [LARGE SCALE GENOMIC DNA]</scope>
    <source>
        <strain evidence="3 4">DSM 105096</strain>
    </source>
</reference>
<evidence type="ECO:0000256" key="1">
    <source>
        <dbReference type="ARBA" id="ARBA00006594"/>
    </source>
</evidence>
<organism evidence="3 4">
    <name type="scientific">Neolewinella antarctica</name>
    <dbReference type="NCBI Taxonomy" id="442734"/>
    <lineage>
        <taxon>Bacteria</taxon>
        <taxon>Pseudomonadati</taxon>
        <taxon>Bacteroidota</taxon>
        <taxon>Saprospiria</taxon>
        <taxon>Saprospirales</taxon>
        <taxon>Lewinellaceae</taxon>
        <taxon>Neolewinella</taxon>
    </lineage>
</organism>
<keyword evidence="3" id="KW-0808">Transferase</keyword>
<comment type="caution">
    <text evidence="3">The sequence shown here is derived from an EMBL/GenBank/DDBJ whole genome shotgun (WGS) entry which is preliminary data.</text>
</comment>
<dbReference type="InterPro" id="IPR029063">
    <property type="entry name" value="SAM-dependent_MTases_sf"/>
</dbReference>
<protein>
    <submittedName>
        <fullName evidence="3">Type I restriction-modification system DNA methylase subunit</fullName>
    </submittedName>
</protein>
<comment type="similarity">
    <text evidence="1">Belongs to the N(4)/N(6)-methyltransferase family.</text>
</comment>